<feature type="region of interest" description="Disordered" evidence="1">
    <location>
        <begin position="66"/>
        <end position="101"/>
    </location>
</feature>
<dbReference type="EMBL" id="JXTC01000023">
    <property type="protein sequence ID" value="PON98663.1"/>
    <property type="molecule type" value="Genomic_DNA"/>
</dbReference>
<evidence type="ECO:0000313" key="3">
    <source>
        <dbReference type="Proteomes" id="UP000237000"/>
    </source>
</evidence>
<sequence length="125" mass="13712">MGQPRAVAPPAYRLTHMELLESQVNMLVNLVTMIIAAGIGNPLANVGERGGQPPQRVGLLQVGEDTASKARANPQADLRQEVQRPQRRIGQNILARNEYDADSDTRALEDFEANSINDLRDQLNA</sequence>
<keyword evidence="3" id="KW-1185">Reference proteome</keyword>
<dbReference type="AlphaFoldDB" id="A0A2P5FLP1"/>
<evidence type="ECO:0000313" key="2">
    <source>
        <dbReference type="EMBL" id="PON98663.1"/>
    </source>
</evidence>
<comment type="caution">
    <text evidence="2">The sequence shown here is derived from an EMBL/GenBank/DDBJ whole genome shotgun (WGS) entry which is preliminary data.</text>
</comment>
<proteinExistence type="predicted"/>
<evidence type="ECO:0000256" key="1">
    <source>
        <dbReference type="SAM" id="MobiDB-lite"/>
    </source>
</evidence>
<reference evidence="3" key="1">
    <citation type="submission" date="2016-06" db="EMBL/GenBank/DDBJ databases">
        <title>Parallel loss of symbiosis genes in relatives of nitrogen-fixing non-legume Parasponia.</title>
        <authorList>
            <person name="Van Velzen R."/>
            <person name="Holmer R."/>
            <person name="Bu F."/>
            <person name="Rutten L."/>
            <person name="Van Zeijl A."/>
            <person name="Liu W."/>
            <person name="Santuari L."/>
            <person name="Cao Q."/>
            <person name="Sharma T."/>
            <person name="Shen D."/>
            <person name="Roswanjaya Y."/>
            <person name="Wardhani T."/>
            <person name="Kalhor M.S."/>
            <person name="Jansen J."/>
            <person name="Van den Hoogen J."/>
            <person name="Gungor B."/>
            <person name="Hartog M."/>
            <person name="Hontelez J."/>
            <person name="Verver J."/>
            <person name="Yang W.-C."/>
            <person name="Schijlen E."/>
            <person name="Repin R."/>
            <person name="Schilthuizen M."/>
            <person name="Schranz E."/>
            <person name="Heidstra R."/>
            <person name="Miyata K."/>
            <person name="Fedorova E."/>
            <person name="Kohlen W."/>
            <person name="Bisseling T."/>
            <person name="Smit S."/>
            <person name="Geurts R."/>
        </authorList>
    </citation>
    <scope>NUCLEOTIDE SEQUENCE [LARGE SCALE GENOMIC DNA]</scope>
    <source>
        <strain evidence="3">cv. RG33-2</strain>
    </source>
</reference>
<name>A0A2P5FLP1_TREOI</name>
<accession>A0A2P5FLP1</accession>
<organism evidence="2 3">
    <name type="scientific">Trema orientale</name>
    <name type="common">Charcoal tree</name>
    <name type="synonym">Celtis orientalis</name>
    <dbReference type="NCBI Taxonomy" id="63057"/>
    <lineage>
        <taxon>Eukaryota</taxon>
        <taxon>Viridiplantae</taxon>
        <taxon>Streptophyta</taxon>
        <taxon>Embryophyta</taxon>
        <taxon>Tracheophyta</taxon>
        <taxon>Spermatophyta</taxon>
        <taxon>Magnoliopsida</taxon>
        <taxon>eudicotyledons</taxon>
        <taxon>Gunneridae</taxon>
        <taxon>Pentapetalae</taxon>
        <taxon>rosids</taxon>
        <taxon>fabids</taxon>
        <taxon>Rosales</taxon>
        <taxon>Cannabaceae</taxon>
        <taxon>Trema</taxon>
    </lineage>
</organism>
<dbReference type="InParanoid" id="A0A2P5FLP1"/>
<dbReference type="Proteomes" id="UP000237000">
    <property type="component" value="Unassembled WGS sequence"/>
</dbReference>
<gene>
    <name evidence="2" type="ORF">TorRG33x02_055630</name>
</gene>
<protein>
    <submittedName>
        <fullName evidence="2">Uncharacterized protein</fullName>
    </submittedName>
</protein>